<protein>
    <submittedName>
        <fullName evidence="1">Uncharacterized protein</fullName>
    </submittedName>
</protein>
<evidence type="ECO:0000313" key="2">
    <source>
        <dbReference type="Proteomes" id="UP001054821"/>
    </source>
</evidence>
<dbReference type="EMBL" id="JAJFAZ020000005">
    <property type="protein sequence ID" value="KAI5327365.1"/>
    <property type="molecule type" value="Genomic_DNA"/>
</dbReference>
<organism evidence="1 2">
    <name type="scientific">Prunus dulcis</name>
    <name type="common">Almond</name>
    <name type="synonym">Amygdalus dulcis</name>
    <dbReference type="NCBI Taxonomy" id="3755"/>
    <lineage>
        <taxon>Eukaryota</taxon>
        <taxon>Viridiplantae</taxon>
        <taxon>Streptophyta</taxon>
        <taxon>Embryophyta</taxon>
        <taxon>Tracheophyta</taxon>
        <taxon>Spermatophyta</taxon>
        <taxon>Magnoliopsida</taxon>
        <taxon>eudicotyledons</taxon>
        <taxon>Gunneridae</taxon>
        <taxon>Pentapetalae</taxon>
        <taxon>rosids</taxon>
        <taxon>fabids</taxon>
        <taxon>Rosales</taxon>
        <taxon>Rosaceae</taxon>
        <taxon>Amygdaloideae</taxon>
        <taxon>Amygdaleae</taxon>
        <taxon>Prunus</taxon>
    </lineage>
</organism>
<gene>
    <name evidence="1" type="ORF">L3X38_026761</name>
</gene>
<name>A0AAD4VLN7_PRUDU</name>
<comment type="caution">
    <text evidence="1">The sequence shown here is derived from an EMBL/GenBank/DDBJ whole genome shotgun (WGS) entry which is preliminary data.</text>
</comment>
<sequence>MVKASFESKCTFCSSTVDARSDHIGPLVHVGEQEGWADAGLGVKSGAAISMPARPYLKVEKGSSPCPSLSQIWKPNAQPLLSFSLNRTDFASIVFVNRWGKGEWEKPQTVSDAEVGL</sequence>
<reference evidence="1 2" key="1">
    <citation type="journal article" date="2022" name="G3 (Bethesda)">
        <title>Whole-genome sequence and methylome profiling of the almond [Prunus dulcis (Mill.) D.A. Webb] cultivar 'Nonpareil'.</title>
        <authorList>
            <person name="D'Amico-Willman K.M."/>
            <person name="Ouma W.Z."/>
            <person name="Meulia T."/>
            <person name="Sideli G.M."/>
            <person name="Gradziel T.M."/>
            <person name="Fresnedo-Ramirez J."/>
        </authorList>
    </citation>
    <scope>NUCLEOTIDE SEQUENCE [LARGE SCALE GENOMIC DNA]</scope>
    <source>
        <strain evidence="1">Clone GOH B32 T37-40</strain>
    </source>
</reference>
<dbReference type="AlphaFoldDB" id="A0AAD4VLN7"/>
<evidence type="ECO:0000313" key="1">
    <source>
        <dbReference type="EMBL" id="KAI5327365.1"/>
    </source>
</evidence>
<proteinExistence type="predicted"/>
<accession>A0AAD4VLN7</accession>
<keyword evidence="2" id="KW-1185">Reference proteome</keyword>
<dbReference type="Proteomes" id="UP001054821">
    <property type="component" value="Chromosome 5"/>
</dbReference>